<name>A0A5C4QFI1_9ACTN</name>
<gene>
    <name evidence="1" type="ORF">FHG89_22555</name>
</gene>
<dbReference type="RefSeq" id="WP_139586412.1">
    <property type="nucleotide sequence ID" value="NZ_VDFY01000196.1"/>
</dbReference>
<evidence type="ECO:0000313" key="1">
    <source>
        <dbReference type="EMBL" id="TNH25717.1"/>
    </source>
</evidence>
<dbReference type="Proteomes" id="UP000306145">
    <property type="component" value="Unassembled WGS sequence"/>
</dbReference>
<accession>A0A5C4QFI1</accession>
<proteinExistence type="predicted"/>
<organism evidence="1 2">
    <name type="scientific">Micromonospora orduensis</name>
    <dbReference type="NCBI Taxonomy" id="1420891"/>
    <lineage>
        <taxon>Bacteria</taxon>
        <taxon>Bacillati</taxon>
        <taxon>Actinomycetota</taxon>
        <taxon>Actinomycetes</taxon>
        <taxon>Micromonosporales</taxon>
        <taxon>Micromonosporaceae</taxon>
        <taxon>Micromonospora</taxon>
    </lineage>
</organism>
<dbReference type="EMBL" id="VDFY01000196">
    <property type="protein sequence ID" value="TNH25717.1"/>
    <property type="molecule type" value="Genomic_DNA"/>
</dbReference>
<keyword evidence="2" id="KW-1185">Reference proteome</keyword>
<evidence type="ECO:0000313" key="2">
    <source>
        <dbReference type="Proteomes" id="UP000306145"/>
    </source>
</evidence>
<reference evidence="1 2" key="1">
    <citation type="submission" date="2019-06" db="EMBL/GenBank/DDBJ databases">
        <title>Micromonospora ordensis sp. nov., isolated from deep marine sediment.</title>
        <authorList>
            <person name="Veyisoglu A."/>
            <person name="Carro L."/>
            <person name="Klenk H.-P."/>
            <person name="Sahin N."/>
        </authorList>
    </citation>
    <scope>NUCLEOTIDE SEQUENCE [LARGE SCALE GENOMIC DNA]</scope>
    <source>
        <strain evidence="1 2">S2509</strain>
    </source>
</reference>
<comment type="caution">
    <text evidence="1">The sequence shown here is derived from an EMBL/GenBank/DDBJ whole genome shotgun (WGS) entry which is preliminary data.</text>
</comment>
<sequence length="77" mass="8200">MPRPFPGQPVGDDPVLAADIDLLVRPGQMSLWLDDCAQSLEEQASSEPGRISKAIVAGPARLSQVTRTASHPLNAPR</sequence>
<dbReference type="AlphaFoldDB" id="A0A5C4QFI1"/>
<protein>
    <submittedName>
        <fullName evidence="1">Uncharacterized protein</fullName>
    </submittedName>
</protein>